<evidence type="ECO:0008006" key="11">
    <source>
        <dbReference type="Google" id="ProtNLM"/>
    </source>
</evidence>
<evidence type="ECO:0000256" key="5">
    <source>
        <dbReference type="ARBA" id="ARBA00022989"/>
    </source>
</evidence>
<dbReference type="InterPro" id="IPR011701">
    <property type="entry name" value="MFS"/>
</dbReference>
<dbReference type="KEGG" id="eiv:EIN_227770"/>
<keyword evidence="2" id="KW-0813">Transport</keyword>
<feature type="transmembrane region" description="Helical" evidence="8">
    <location>
        <begin position="84"/>
        <end position="104"/>
    </location>
</feature>
<feature type="transmembrane region" description="Helical" evidence="8">
    <location>
        <begin position="299"/>
        <end position="322"/>
    </location>
</feature>
<feature type="transmembrane region" description="Helical" evidence="8">
    <location>
        <begin position="329"/>
        <end position="346"/>
    </location>
</feature>
<protein>
    <recommendedName>
        <fullName evidence="11">Major facilitator superfamily (MFS) profile domain-containing protein</fullName>
    </recommendedName>
</protein>
<proteinExistence type="predicted"/>
<evidence type="ECO:0000256" key="2">
    <source>
        <dbReference type="ARBA" id="ARBA00022448"/>
    </source>
</evidence>
<dbReference type="PANTHER" id="PTHR23517">
    <property type="entry name" value="RESISTANCE PROTEIN MDTM, PUTATIVE-RELATED-RELATED"/>
    <property type="match status" value="1"/>
</dbReference>
<dbReference type="OMA" id="FFNIPNY"/>
<evidence type="ECO:0000256" key="7">
    <source>
        <dbReference type="SAM" id="MobiDB-lite"/>
    </source>
</evidence>
<evidence type="ECO:0000256" key="8">
    <source>
        <dbReference type="SAM" id="Phobius"/>
    </source>
</evidence>
<keyword evidence="4 8" id="KW-0812">Transmembrane</keyword>
<evidence type="ECO:0000313" key="10">
    <source>
        <dbReference type="Proteomes" id="UP000014680"/>
    </source>
</evidence>
<feature type="transmembrane region" description="Helical" evidence="8">
    <location>
        <begin position="148"/>
        <end position="165"/>
    </location>
</feature>
<feature type="compositionally biased region" description="Acidic residues" evidence="7">
    <location>
        <begin position="500"/>
        <end position="521"/>
    </location>
</feature>
<feature type="transmembrane region" description="Helical" evidence="8">
    <location>
        <begin position="256"/>
        <end position="279"/>
    </location>
</feature>
<keyword evidence="6 8" id="KW-0472">Membrane</keyword>
<dbReference type="GO" id="GO:0005886">
    <property type="term" value="C:plasma membrane"/>
    <property type="evidence" value="ECO:0007669"/>
    <property type="project" value="UniProtKB-SubCell"/>
</dbReference>
<reference evidence="9 10" key="1">
    <citation type="submission" date="2012-10" db="EMBL/GenBank/DDBJ databases">
        <authorList>
            <person name="Zafar N."/>
            <person name="Inman J."/>
            <person name="Hall N."/>
            <person name="Lorenzi H."/>
            <person name="Caler E."/>
        </authorList>
    </citation>
    <scope>NUCLEOTIDE SEQUENCE [LARGE SCALE GENOMIC DNA]</scope>
    <source>
        <strain evidence="9 10">IP1</strain>
    </source>
</reference>
<comment type="subcellular location">
    <subcellularLocation>
        <location evidence="1">Cell membrane</location>
        <topology evidence="1">Multi-pass membrane protein</topology>
    </subcellularLocation>
</comment>
<name>A0A0A1U2V1_ENTIV</name>
<evidence type="ECO:0000256" key="6">
    <source>
        <dbReference type="ARBA" id="ARBA00023136"/>
    </source>
</evidence>
<feature type="transmembrane region" description="Helical" evidence="8">
    <location>
        <begin position="177"/>
        <end position="196"/>
    </location>
</feature>
<feature type="region of interest" description="Disordered" evidence="7">
    <location>
        <begin position="467"/>
        <end position="551"/>
    </location>
</feature>
<evidence type="ECO:0000256" key="3">
    <source>
        <dbReference type="ARBA" id="ARBA00022475"/>
    </source>
</evidence>
<dbReference type="RefSeq" id="XP_004255125.1">
    <property type="nucleotide sequence ID" value="XM_004255077.1"/>
</dbReference>
<dbReference type="EMBL" id="KB206756">
    <property type="protein sequence ID" value="ELP88354.1"/>
    <property type="molecule type" value="Genomic_DNA"/>
</dbReference>
<feature type="transmembrane region" description="Helical" evidence="8">
    <location>
        <begin position="48"/>
        <end position="72"/>
    </location>
</feature>
<dbReference type="InterPro" id="IPR036259">
    <property type="entry name" value="MFS_trans_sf"/>
</dbReference>
<keyword evidence="3" id="KW-1003">Cell membrane</keyword>
<dbReference type="OrthoDB" id="28976at2759"/>
<keyword evidence="5 8" id="KW-1133">Transmembrane helix</keyword>
<organism evidence="9 10">
    <name type="scientific">Entamoeba invadens IP1</name>
    <dbReference type="NCBI Taxonomy" id="370355"/>
    <lineage>
        <taxon>Eukaryota</taxon>
        <taxon>Amoebozoa</taxon>
        <taxon>Evosea</taxon>
        <taxon>Archamoebae</taxon>
        <taxon>Mastigamoebida</taxon>
        <taxon>Entamoebidae</taxon>
        <taxon>Entamoeba</taxon>
    </lineage>
</organism>
<feature type="compositionally biased region" description="Polar residues" evidence="7">
    <location>
        <begin position="540"/>
        <end position="551"/>
    </location>
</feature>
<dbReference type="InterPro" id="IPR050171">
    <property type="entry name" value="MFS_Transporters"/>
</dbReference>
<evidence type="ECO:0000313" key="9">
    <source>
        <dbReference type="EMBL" id="ELP88354.1"/>
    </source>
</evidence>
<sequence>MANCLHQTKRFIQHFNVFNYYFGGFVINMATYFCWLILPYLIKEQGGSSFMIGLADCITFGLCGLLCPVIGLFLDKKWFPIDDIIRIGFVLQALCGVSIGIFYVEREGSLLPLFFLLLQQSFALAFFWSICEYMLSNEVYKGETNKKLSIFSVSWSLGKAIGFVLGGPMKSAFGNTFSLYFSSVIVMIAFVTFPRMPRHRSSVTRKEAKLRRLERRYKKEYPECATEESLKFSNNEIMKLTTEDSKSSRKPYYFTLYYLNNLVIHFTVYGAIAVFGNQYIDFADAEKITLQGVSEDTEIFISVFLGVLYFSQTIFFFIFGLFHHWQYVQTLNIIVQIIIAGMATGMIFLRNGWVLCCLAIVIGCISAYEIQSIILYSLNASDKARGKVLGLTECVGELTCSLCPLFSSLIVDQLGNREYALYFCIGLQVVGLFLCSVIQLITKILEIRRKITIKKNVIDNGKELEEIHTETQSTPESKTKPTQQVTDVSVPLTVVHSDDDSSEESDMSESSNDSEESDVETESSVTASGSEQGVDDTEQTMEPKTPNTTKV</sequence>
<dbReference type="Pfam" id="PF07690">
    <property type="entry name" value="MFS_1"/>
    <property type="match status" value="1"/>
</dbReference>
<dbReference type="Proteomes" id="UP000014680">
    <property type="component" value="Unassembled WGS sequence"/>
</dbReference>
<dbReference type="AlphaFoldDB" id="A0A0A1U2V1"/>
<feature type="transmembrane region" description="Helical" evidence="8">
    <location>
        <begin position="110"/>
        <end position="136"/>
    </location>
</feature>
<dbReference type="PANTHER" id="PTHR23517:SF3">
    <property type="entry name" value="INTEGRAL MEMBRANE TRANSPORT PROTEIN"/>
    <property type="match status" value="1"/>
</dbReference>
<keyword evidence="10" id="KW-1185">Reference proteome</keyword>
<dbReference type="VEuPathDB" id="AmoebaDB:EIN_227770"/>
<dbReference type="SUPFAM" id="SSF103473">
    <property type="entry name" value="MFS general substrate transporter"/>
    <property type="match status" value="1"/>
</dbReference>
<gene>
    <name evidence="9" type="ORF">EIN_227770</name>
</gene>
<evidence type="ECO:0000256" key="4">
    <source>
        <dbReference type="ARBA" id="ARBA00022692"/>
    </source>
</evidence>
<dbReference type="GO" id="GO:0022857">
    <property type="term" value="F:transmembrane transporter activity"/>
    <property type="evidence" value="ECO:0007669"/>
    <property type="project" value="InterPro"/>
</dbReference>
<feature type="transmembrane region" description="Helical" evidence="8">
    <location>
        <begin position="352"/>
        <end position="376"/>
    </location>
</feature>
<evidence type="ECO:0000256" key="1">
    <source>
        <dbReference type="ARBA" id="ARBA00004651"/>
    </source>
</evidence>
<feature type="transmembrane region" description="Helical" evidence="8">
    <location>
        <begin position="419"/>
        <end position="441"/>
    </location>
</feature>
<dbReference type="Gene3D" id="1.20.1250.20">
    <property type="entry name" value="MFS general substrate transporter like domains"/>
    <property type="match status" value="1"/>
</dbReference>
<feature type="transmembrane region" description="Helical" evidence="8">
    <location>
        <begin position="20"/>
        <end position="42"/>
    </location>
</feature>
<feature type="compositionally biased region" description="Polar residues" evidence="7">
    <location>
        <begin position="470"/>
        <end position="487"/>
    </location>
</feature>
<dbReference type="GeneID" id="14887437"/>
<accession>A0A0A1U2V1</accession>